<evidence type="ECO:0000259" key="5">
    <source>
        <dbReference type="Pfam" id="PF03389"/>
    </source>
</evidence>
<evidence type="ECO:0000256" key="3">
    <source>
        <dbReference type="SAM" id="Coils"/>
    </source>
</evidence>
<feature type="coiled-coil region" evidence="3">
    <location>
        <begin position="690"/>
        <end position="717"/>
    </location>
</feature>
<feature type="coiled-coil region" evidence="3">
    <location>
        <begin position="403"/>
        <end position="476"/>
    </location>
</feature>
<keyword evidence="7" id="KW-1185">Reference proteome</keyword>
<dbReference type="HOGENOM" id="CLU_365142_0_0_0"/>
<dbReference type="Proteomes" id="UP000003233">
    <property type="component" value="Unassembled WGS sequence"/>
</dbReference>
<accession>S2KXG5</accession>
<feature type="region of interest" description="Disordered" evidence="4">
    <location>
        <begin position="790"/>
        <end position="828"/>
    </location>
</feature>
<dbReference type="EMBL" id="AGWJ02000035">
    <property type="protein sequence ID" value="EPC08979.1"/>
    <property type="molecule type" value="Genomic_DNA"/>
</dbReference>
<dbReference type="Gene3D" id="3.30.930.30">
    <property type="match status" value="1"/>
</dbReference>
<dbReference type="RefSeq" id="WP_016361957.1">
    <property type="nucleotide sequence ID" value="NZ_KE161012.1"/>
</dbReference>
<comment type="caution">
    <text evidence="6">The sequence shown here is derived from an EMBL/GenBank/DDBJ whole genome shotgun (WGS) entry which is preliminary data.</text>
</comment>
<feature type="coiled-coil region" evidence="3">
    <location>
        <begin position="530"/>
        <end position="576"/>
    </location>
</feature>
<comment type="similarity">
    <text evidence="1">Belongs to the MobA/MobL family.</text>
</comment>
<gene>
    <name evidence="6" type="ORF">HMPREF0402_04298</name>
</gene>
<proteinExistence type="inferred from homology"/>
<keyword evidence="3" id="KW-0175">Coiled coil</keyword>
<feature type="domain" description="MobA/MobL protein" evidence="5">
    <location>
        <begin position="38"/>
        <end position="217"/>
    </location>
</feature>
<name>S2KXG5_9FUSO</name>
<organism evidence="6 7">
    <name type="scientific">Fusobacterium ulcerans 12-1B</name>
    <dbReference type="NCBI Taxonomy" id="457404"/>
    <lineage>
        <taxon>Bacteria</taxon>
        <taxon>Fusobacteriati</taxon>
        <taxon>Fusobacteriota</taxon>
        <taxon>Fusobacteriia</taxon>
        <taxon>Fusobacteriales</taxon>
        <taxon>Fusobacteriaceae</taxon>
        <taxon>Fusobacterium</taxon>
    </lineage>
</organism>
<evidence type="ECO:0000256" key="2">
    <source>
        <dbReference type="ARBA" id="ARBA00022971"/>
    </source>
</evidence>
<evidence type="ECO:0000313" key="7">
    <source>
        <dbReference type="Proteomes" id="UP000003233"/>
    </source>
</evidence>
<dbReference type="PATRIC" id="fig|457404.5.peg.3511"/>
<protein>
    <recommendedName>
        <fullName evidence="5">MobA/MobL protein domain-containing protein</fullName>
    </recommendedName>
</protein>
<sequence>MAIYRFQVKDSTKNMTSAIDHFDYVRREGKFAPDHHDYINREGNFSNKEKYEDLVYKENCNMPMFAKEDPMLFWKSSEAFERDNGRTYTEFEISLPHEFTDTENIKLAKEFLNDTFGKDFVYSFALHRKESSKDGIDNVHVHCMFCERKLDGIERDPKTFFKRANPKNIRAGGCKKDRKWNAKNMPTVYRKKWEVFLNKELEKHGIEKVSCESLNIQREEALKKGDKLKAELLDREPVNINGMILIKLEKNGIESLKEWEKEELENFERLKEIKKIKEEIYSYKVEMVKEETLDLSNEKDKAKFNIENYIDQEALINYHEKNIDKYTVNISSDKLREIALDQMTKGEHSKRLKEQMEYEELKKERELTKEEEQLYLDSARYTAKYKYDDKILGKVITVEEKVKEKYLGMISKEREKIDEIEKNSISIEAIKIRDNTLILDTFEKVKDEARKNISNLRTKQEEIKEIKKNLNEVYNKKGKDFAFNLTSQGEYLKDKKLLTKSEDKLNTLQELRDKAGLFDFNTKKSIDKDIANEKLKNLEIKERLNKIEAKDITKELKKIEENFKKAIRNINKQEREVSKAVAFNFEKISIASKMDIELFSTQEKIAVDLVKDEKTEIEEFSERVEKVFFQEAGKNILEVQEKNIKDKALDKAMEELNKNIDNNTQGTTSNLEGKLLDKNLRNIKENRFKNDRYKYDLEQLKNLKDNEKEEIYMALNKKIKEHQTKNYEKMRIYKEIMENSKEPEQIKEIKKEMKITSDSIKLYKEIGSLTDKYLMTDKIEALKEKTKEKNKNISKGIAPVRKRKEDHVRGMKDIELSKKKRDKEDIEGTLQSLLKTKEDEYER</sequence>
<dbReference type="Pfam" id="PF03389">
    <property type="entry name" value="MobA_MobL"/>
    <property type="match status" value="1"/>
</dbReference>
<evidence type="ECO:0000256" key="4">
    <source>
        <dbReference type="SAM" id="MobiDB-lite"/>
    </source>
</evidence>
<keyword evidence="2" id="KW-0184">Conjugation</keyword>
<evidence type="ECO:0000313" key="6">
    <source>
        <dbReference type="EMBL" id="EPC08979.1"/>
    </source>
</evidence>
<dbReference type="AlphaFoldDB" id="S2KXG5"/>
<evidence type="ECO:0000256" key="1">
    <source>
        <dbReference type="ARBA" id="ARBA00010873"/>
    </source>
</evidence>
<feature type="compositionally biased region" description="Basic and acidic residues" evidence="4">
    <location>
        <begin position="803"/>
        <end position="826"/>
    </location>
</feature>
<dbReference type="InterPro" id="IPR005053">
    <property type="entry name" value="MobA_MobL"/>
</dbReference>
<reference evidence="6 7" key="1">
    <citation type="submission" date="2012-07" db="EMBL/GenBank/DDBJ databases">
        <title>The Genome Sequence of Fusobacterium ulcerans 12_1B.</title>
        <authorList>
            <consortium name="The Broad Institute Genome Sequencing Platform"/>
            <person name="Earl A."/>
            <person name="Ward D."/>
            <person name="Feldgarden M."/>
            <person name="Gevers D."/>
            <person name="Strauss J."/>
            <person name="Ambrose C.E."/>
            <person name="Allen-Vercoe E."/>
            <person name="Walker B."/>
            <person name="Young S.K."/>
            <person name="Zeng Q."/>
            <person name="Gargeya S."/>
            <person name="Fitzgerald M."/>
            <person name="Haas B."/>
            <person name="Abouelleil A."/>
            <person name="Alvarado L."/>
            <person name="Arachchi H.M."/>
            <person name="Berlin A.M."/>
            <person name="Chapman S.B."/>
            <person name="Goldberg J."/>
            <person name="Griggs A."/>
            <person name="Gujja S."/>
            <person name="Hansen M."/>
            <person name="Howarth C."/>
            <person name="Imamovic A."/>
            <person name="Larimer J."/>
            <person name="McCowen C."/>
            <person name="Montmayeur A."/>
            <person name="Murphy C."/>
            <person name="Neiman D."/>
            <person name="Pearson M."/>
            <person name="Priest M."/>
            <person name="Roberts A."/>
            <person name="Saif S."/>
            <person name="Shea T."/>
            <person name="Sisk P."/>
            <person name="Sykes S."/>
            <person name="Wortman J."/>
            <person name="Nusbaum C."/>
            <person name="Birren B."/>
        </authorList>
    </citation>
    <scope>NUCLEOTIDE SEQUENCE [LARGE SCALE GENOMIC DNA]</scope>
    <source>
        <strain evidence="6 7">12_1B</strain>
    </source>
</reference>